<feature type="chain" id="PRO_5045052099" evidence="1">
    <location>
        <begin position="17"/>
        <end position="245"/>
    </location>
</feature>
<evidence type="ECO:0000313" key="4">
    <source>
        <dbReference type="Proteomes" id="UP001523550"/>
    </source>
</evidence>
<dbReference type="InterPro" id="IPR022742">
    <property type="entry name" value="Hydrolase_4"/>
</dbReference>
<keyword evidence="4" id="KW-1185">Reference proteome</keyword>
<dbReference type="EMBL" id="JALJYF010000001">
    <property type="protein sequence ID" value="MCP1727298.1"/>
    <property type="molecule type" value="Genomic_DNA"/>
</dbReference>
<dbReference type="RefSeq" id="WP_253446989.1">
    <property type="nucleotide sequence ID" value="NZ_JALJYF010000001.1"/>
</dbReference>
<feature type="signal peptide" evidence="1">
    <location>
        <begin position="1"/>
        <end position="16"/>
    </location>
</feature>
<dbReference type="Pfam" id="PF12146">
    <property type="entry name" value="Hydrolase_4"/>
    <property type="match status" value="1"/>
</dbReference>
<proteinExistence type="predicted"/>
<accession>A0ABT1GAM0</accession>
<dbReference type="SUPFAM" id="SSF53474">
    <property type="entry name" value="alpha/beta-Hydrolases"/>
    <property type="match status" value="1"/>
</dbReference>
<dbReference type="PROSITE" id="PS51257">
    <property type="entry name" value="PROKAR_LIPOPROTEIN"/>
    <property type="match status" value="1"/>
</dbReference>
<gene>
    <name evidence="3" type="ORF">J2T60_001263</name>
</gene>
<dbReference type="InterPro" id="IPR029058">
    <property type="entry name" value="AB_hydrolase_fold"/>
</dbReference>
<evidence type="ECO:0000313" key="3">
    <source>
        <dbReference type="EMBL" id="MCP1727298.1"/>
    </source>
</evidence>
<dbReference type="Proteomes" id="UP001523550">
    <property type="component" value="Unassembled WGS sequence"/>
</dbReference>
<name>A0ABT1GAM0_9GAMM</name>
<reference evidence="3 4" key="1">
    <citation type="submission" date="2022-03" db="EMBL/GenBank/DDBJ databases">
        <title>Genomic Encyclopedia of Type Strains, Phase III (KMG-III): the genomes of soil and plant-associated and newly described type strains.</title>
        <authorList>
            <person name="Whitman W."/>
        </authorList>
    </citation>
    <scope>NUCLEOTIDE SEQUENCE [LARGE SCALE GENOMIC DNA]</scope>
    <source>
        <strain evidence="3 4">BSker1</strain>
    </source>
</reference>
<comment type="caution">
    <text evidence="3">The sequence shown here is derived from an EMBL/GenBank/DDBJ whole genome shotgun (WGS) entry which is preliminary data.</text>
</comment>
<keyword evidence="1" id="KW-0732">Signal</keyword>
<feature type="domain" description="Serine aminopeptidase S33" evidence="2">
    <location>
        <begin position="100"/>
        <end position="144"/>
    </location>
</feature>
<protein>
    <submittedName>
        <fullName evidence="3">Pimeloyl-ACP methyl ester carboxylesterase</fullName>
    </submittedName>
</protein>
<evidence type="ECO:0000256" key="1">
    <source>
        <dbReference type="SAM" id="SignalP"/>
    </source>
</evidence>
<dbReference type="Gene3D" id="3.40.50.1820">
    <property type="entry name" value="alpha/beta hydrolase"/>
    <property type="match status" value="1"/>
</dbReference>
<evidence type="ECO:0000259" key="2">
    <source>
        <dbReference type="Pfam" id="PF12146"/>
    </source>
</evidence>
<sequence>MKATLLSLTIMFLASACSLFTPRPETPMPMDRAQAEPESDTLLVLLPGRQSRGPDFRKQGFLAPAKSAGLDVIAADAHFGYYLEESVTRRLHEDIVQPAREQGYEEIWLMGISLGGLGAALYLSDYPGEVDGLILLAPYTGADALRDEIADAGGLMAWNGQSDAGKTHEREAWRALQHWIGQNQPPRLIIGYGEEDSFAKANQLIADPLPAEQVYTRAGRHNWSVWTPLWEAILDDHHLPREASN</sequence>
<organism evidence="3 4">
    <name type="scientific">Natronospira proteinivora</name>
    <dbReference type="NCBI Taxonomy" id="1807133"/>
    <lineage>
        <taxon>Bacteria</taxon>
        <taxon>Pseudomonadati</taxon>
        <taxon>Pseudomonadota</taxon>
        <taxon>Gammaproteobacteria</taxon>
        <taxon>Natronospirales</taxon>
        <taxon>Natronospiraceae</taxon>
        <taxon>Natronospira</taxon>
    </lineage>
</organism>